<dbReference type="Proteomes" id="UP000006072">
    <property type="component" value="Unassembled WGS sequence"/>
</dbReference>
<dbReference type="GO" id="GO:0019748">
    <property type="term" value="P:secondary metabolic process"/>
    <property type="evidence" value="ECO:0007669"/>
    <property type="project" value="InterPro"/>
</dbReference>
<reference evidence="1 2" key="1">
    <citation type="journal article" date="2012" name="J. Bacteriol.">
        <title>Complete Genome Sequence of Mycobacterium vaccae Type Strain ATCC 25954.</title>
        <authorList>
            <person name="Ho Y.S."/>
            <person name="Adroub S.A."/>
            <person name="Abadi M."/>
            <person name="Al Alwan B."/>
            <person name="Alkhateeb R."/>
            <person name="Gao G."/>
            <person name="Ragab A."/>
            <person name="Ali S."/>
            <person name="van Soolingen D."/>
            <person name="Bitter W."/>
            <person name="Pain A."/>
            <person name="Abdallah A.M."/>
        </authorList>
    </citation>
    <scope>NUCLEOTIDE SEQUENCE [LARGE SCALE GENOMIC DNA]</scope>
    <source>
        <strain evidence="1 2">ATCC 25954</strain>
    </source>
</reference>
<dbReference type="GO" id="GO:0016773">
    <property type="term" value="F:phosphotransferase activity, alcohol group as acceptor"/>
    <property type="evidence" value="ECO:0007669"/>
    <property type="project" value="InterPro"/>
</dbReference>
<keyword evidence="1" id="KW-0808">Transferase</keyword>
<organism evidence="1 2">
    <name type="scientific">Mycolicibacterium vaccae ATCC 25954</name>
    <dbReference type="NCBI Taxonomy" id="1194972"/>
    <lineage>
        <taxon>Bacteria</taxon>
        <taxon>Bacillati</taxon>
        <taxon>Actinomycetota</taxon>
        <taxon>Actinomycetes</taxon>
        <taxon>Mycobacteriales</taxon>
        <taxon>Mycobacteriaceae</taxon>
        <taxon>Mycolicibacterium</taxon>
    </lineage>
</organism>
<accession>K0V086</accession>
<dbReference type="InterPro" id="IPR006748">
    <property type="entry name" value="NH2Glyco/OHUrea_AB-resist_kin"/>
</dbReference>
<comment type="caution">
    <text evidence="1">The sequence shown here is derived from an EMBL/GenBank/DDBJ whole genome shotgun (WGS) entry which is preliminary data.</text>
</comment>
<proteinExistence type="predicted"/>
<dbReference type="GO" id="GO:0016301">
    <property type="term" value="F:kinase activity"/>
    <property type="evidence" value="ECO:0007669"/>
    <property type="project" value="UniProtKB-KW"/>
</dbReference>
<dbReference type="Gene3D" id="3.90.1200.10">
    <property type="match status" value="1"/>
</dbReference>
<evidence type="ECO:0000313" key="2">
    <source>
        <dbReference type="Proteomes" id="UP000006072"/>
    </source>
</evidence>
<name>K0V086_MYCVA</name>
<keyword evidence="2" id="KW-1185">Reference proteome</keyword>
<dbReference type="Pfam" id="PF04655">
    <property type="entry name" value="APH_6_hur"/>
    <property type="match status" value="1"/>
</dbReference>
<dbReference type="RefSeq" id="WP_003928933.1">
    <property type="nucleotide sequence ID" value="NZ_JH814684.1"/>
</dbReference>
<dbReference type="SUPFAM" id="SSF56112">
    <property type="entry name" value="Protein kinase-like (PK-like)"/>
    <property type="match status" value="1"/>
</dbReference>
<protein>
    <submittedName>
        <fullName evidence="1">Aminoglycoside/hydroxyurea antibiotic resistance kinase</fullName>
    </submittedName>
</protein>
<dbReference type="InterPro" id="IPR011009">
    <property type="entry name" value="Kinase-like_dom_sf"/>
</dbReference>
<dbReference type="PATRIC" id="fig|1194972.3.peg.475"/>
<dbReference type="AlphaFoldDB" id="K0V086"/>
<dbReference type="EMBL" id="ALQA01000003">
    <property type="protein sequence ID" value="EJZ12406.1"/>
    <property type="molecule type" value="Genomic_DNA"/>
</dbReference>
<evidence type="ECO:0000313" key="1">
    <source>
        <dbReference type="EMBL" id="EJZ12406.1"/>
    </source>
</evidence>
<dbReference type="eggNOG" id="COG3570">
    <property type="taxonomic scope" value="Bacteria"/>
</dbReference>
<dbReference type="HOGENOM" id="CLU_061172_2_1_11"/>
<gene>
    <name evidence="1" type="ORF">MVAC_02339</name>
</gene>
<sequence>MTDRQRDLGAALRDHLDRWQLRTDGPVREGTASLVAPVVTEDNVPAVLKVGAHDTAPCHEHLVLRRWGGRGAVRLLRADPPQRAVLLERLHPQSLTTRPDVEACEIVAGLSGQLHVPPMPQLPSLHAQVTRWVDSAERLPRRSAVPHRLVEQAAALARELTAESVDSVVLHGDLHPGNVLAADRQPWLAISPEPMNGDPHYELAPTLWHRWHELAHDVRDGVRRRFYTLVDAAGLDEDRARAWTLIRVVWNATREPVPGAPADALTRYVAVAKAVQD</sequence>
<keyword evidence="1" id="KW-0418">Kinase</keyword>